<accession>T0R6A3</accession>
<protein>
    <submittedName>
        <fullName evidence="1">Uncharacterized protein</fullName>
    </submittedName>
</protein>
<dbReference type="Proteomes" id="UP000030762">
    <property type="component" value="Unassembled WGS sequence"/>
</dbReference>
<keyword evidence="2" id="KW-1185">Reference proteome</keyword>
<dbReference type="VEuPathDB" id="FungiDB:SDRG_17075"/>
<evidence type="ECO:0000313" key="2">
    <source>
        <dbReference type="Proteomes" id="UP000030762"/>
    </source>
</evidence>
<name>T0R6A3_SAPDV</name>
<proteinExistence type="predicted"/>
<dbReference type="OMA" id="PPRMTHY"/>
<dbReference type="EMBL" id="JH767324">
    <property type="protein sequence ID" value="EQC25037.1"/>
    <property type="molecule type" value="Genomic_DNA"/>
</dbReference>
<dbReference type="RefSeq" id="XP_008621532.1">
    <property type="nucleotide sequence ID" value="XM_008623310.1"/>
</dbReference>
<reference evidence="1 2" key="1">
    <citation type="submission" date="2012-04" db="EMBL/GenBank/DDBJ databases">
        <title>The Genome Sequence of Saprolegnia declina VS20.</title>
        <authorList>
            <consortium name="The Broad Institute Genome Sequencing Platform"/>
            <person name="Russ C."/>
            <person name="Nusbaum C."/>
            <person name="Tyler B."/>
            <person name="van West P."/>
            <person name="Dieguez-Uribeondo J."/>
            <person name="de Bruijn I."/>
            <person name="Tripathy S."/>
            <person name="Jiang R."/>
            <person name="Young S.K."/>
            <person name="Zeng Q."/>
            <person name="Gargeya S."/>
            <person name="Fitzgerald M."/>
            <person name="Haas B."/>
            <person name="Abouelleil A."/>
            <person name="Alvarado L."/>
            <person name="Arachchi H.M."/>
            <person name="Berlin A."/>
            <person name="Chapman S.B."/>
            <person name="Goldberg J."/>
            <person name="Griggs A."/>
            <person name="Gujja S."/>
            <person name="Hansen M."/>
            <person name="Howarth C."/>
            <person name="Imamovic A."/>
            <person name="Larimer J."/>
            <person name="McCowen C."/>
            <person name="Montmayeur A."/>
            <person name="Murphy C."/>
            <person name="Neiman D."/>
            <person name="Pearson M."/>
            <person name="Priest M."/>
            <person name="Roberts A."/>
            <person name="Saif S."/>
            <person name="Shea T."/>
            <person name="Sisk P."/>
            <person name="Sykes S."/>
            <person name="Wortman J."/>
            <person name="Nusbaum C."/>
            <person name="Birren B."/>
        </authorList>
    </citation>
    <scope>NUCLEOTIDE SEQUENCE [LARGE SCALE GENOMIC DNA]</scope>
    <source>
        <strain evidence="1 2">VS20</strain>
    </source>
</reference>
<dbReference type="InParanoid" id="T0R6A3"/>
<gene>
    <name evidence="1" type="ORF">SDRG_17075</name>
</gene>
<dbReference type="GeneID" id="19957802"/>
<dbReference type="OrthoDB" id="10331551at2759"/>
<evidence type="ECO:0000313" key="1">
    <source>
        <dbReference type="EMBL" id="EQC25037.1"/>
    </source>
</evidence>
<organism evidence="1 2">
    <name type="scientific">Saprolegnia diclina (strain VS20)</name>
    <dbReference type="NCBI Taxonomy" id="1156394"/>
    <lineage>
        <taxon>Eukaryota</taxon>
        <taxon>Sar</taxon>
        <taxon>Stramenopiles</taxon>
        <taxon>Oomycota</taxon>
        <taxon>Saprolegniomycetes</taxon>
        <taxon>Saprolegniales</taxon>
        <taxon>Saprolegniaceae</taxon>
        <taxon>Saprolegnia</taxon>
    </lineage>
</organism>
<sequence length="176" mass="20023">MPLIDLTSIDDVKAYVAAIEASPCSTDTPYFCMPPAINSTTLTQGALWATSPPAAKPTSSFCDEQMEEQYRLKRLRRERGESTPPRMTHYHRQRAEIKLLRGVAADLTSQLRHLEAKHVTSHRGNWYQALLREKVAMDLSISTNRSLRRQMRLVLQRREAIQTAVFAPEPDEDPFG</sequence>
<dbReference type="AlphaFoldDB" id="T0R6A3"/>